<feature type="domain" description="ASPIC/UnbV" evidence="4">
    <location>
        <begin position="530"/>
        <end position="598"/>
    </location>
</feature>
<dbReference type="Pfam" id="PF07593">
    <property type="entry name" value="UnbV_ASPIC"/>
    <property type="match status" value="1"/>
</dbReference>
<dbReference type="InterPro" id="IPR028994">
    <property type="entry name" value="Integrin_alpha_N"/>
</dbReference>
<gene>
    <name evidence="5" type="ORF">QQ020_16960</name>
</gene>
<evidence type="ECO:0000256" key="1">
    <source>
        <dbReference type="ARBA" id="ARBA00022729"/>
    </source>
</evidence>
<reference evidence="5" key="1">
    <citation type="submission" date="2023-06" db="EMBL/GenBank/DDBJ databases">
        <title>Genomic of Agaribacillus aureum.</title>
        <authorList>
            <person name="Wang G."/>
        </authorList>
    </citation>
    <scope>NUCLEOTIDE SEQUENCE</scope>
    <source>
        <strain evidence="5">BMA12</strain>
    </source>
</reference>
<dbReference type="SUPFAM" id="SSF69318">
    <property type="entry name" value="Integrin alpha N-terminal domain"/>
    <property type="match status" value="3"/>
</dbReference>
<keyword evidence="6" id="KW-1185">Reference proteome</keyword>
<sequence length="1122" mass="125843">MAVLFFACQKVSHDPPVKKANQFVVLKTGATGIDFRNDLRETRYMNGLFYEYYYNGGGVAAGDFNDDGLTDIYFISNLEANRLYLNLGNLTFKDVTETAGVAGKAVFPTGVTTVDINHDGRLDIYISASGKLKDPEKRRNELYVNTGVNQQGIPVFREEGRKYGLDLPLLSTQASFFDYDRDGDLDLFLINHDVDIYKDDQIEAFLHMEAPLSSEKLYRNDRGKFTDVTKEANIINNRLSFGLGIAIGDLNNDSWPDIYVSHDFSEKDHLYINNLDGTFREVSAGALQHLSNFSMGNDLADFNNDGWLDVLSMDMASQSNYEIKTSMSGMDPDKFNRHVELGLHHQYMYNTLHLHTGFVSGAIPHFSEIAQLAGIASTDWSWGPLFVDFDNDGYKDLFVSNGIKRDFRNNDFVNYHKAYREKLLQQKTIDQESYINHIMGKMPYRRKLNYFFRNNGDLTFSHINNNWPDDTLTCSNGAAYGDFDNDGDIDIVVNNMDDVAFVYKNNAMENELGNHYIKFRFEGPDKNRLGIGARVVVKYRDKLQIQEHYVTRGFQSSVEPGLHFGLGKDVISIDQIEVIWPDGKRQIMDHVSANQTITLKYWEAGSQHTSKNSGRGLFKDITRQLEIEHAHKENDFNDFDRESLLPHKMSQMGPALAIGDVNGDDLDDFYVGGALGVAGKLYIQQPDGHFLPISNQDFFNDKACEDVGALFFDADGDQDMDLYVVSGGNEYQEGALLLQDRLYENNGQGKFTKNHTGLPGFSVSGSKIRPSDYDGDGDLDLFVGGRQKPGKYPIPPDSYLLRNDSKNGAIKFSDVTDEVAPALRLMGMVTDAEWVDIDGDKLTDLVVVGEWMPVKILKNRGNYFEDITAPSGLSRQVGWWFDVVSADFDQDGDMDLVAGNLGLNYKYRASETAPFEIYAKDFDDNGSLDIVLGYHNSGNLYPLRGRECTSNQMPFVKEKFPSYDAFGKATLSEVFGVESLEQAVHHQATNFATCYLENKGTGTFKLRPLVNPAQLSSINSMLVEDYDRDGHLDLVIAGNMYGAEVETPRNDAGVGLYLRGDGKGAFEAVSPGQSNLFISGEVKDAGFVRLPGRRRGMLFAKNNDFLQVVEIDLKKPDAKITN</sequence>
<dbReference type="Proteomes" id="UP001172083">
    <property type="component" value="Unassembled WGS sequence"/>
</dbReference>
<keyword evidence="2" id="KW-0677">Repeat</keyword>
<dbReference type="SMART" id="SM00191">
    <property type="entry name" value="Int_alpha"/>
    <property type="match status" value="4"/>
</dbReference>
<dbReference type="InterPro" id="IPR013517">
    <property type="entry name" value="FG-GAP"/>
</dbReference>
<dbReference type="PANTHER" id="PTHR16026">
    <property type="entry name" value="CARTILAGE ACIDIC PROTEIN 1"/>
    <property type="match status" value="1"/>
</dbReference>
<dbReference type="Gene3D" id="2.130.10.130">
    <property type="entry name" value="Integrin alpha, N-terminal"/>
    <property type="match status" value="4"/>
</dbReference>
<protein>
    <submittedName>
        <fullName evidence="5">VCBS repeat-containing protein</fullName>
    </submittedName>
</protein>
<evidence type="ECO:0000259" key="4">
    <source>
        <dbReference type="Pfam" id="PF07593"/>
    </source>
</evidence>
<evidence type="ECO:0000256" key="2">
    <source>
        <dbReference type="ARBA" id="ARBA00022737"/>
    </source>
</evidence>
<dbReference type="InterPro" id="IPR011519">
    <property type="entry name" value="UnbV_ASPIC"/>
</dbReference>
<evidence type="ECO:0000313" key="5">
    <source>
        <dbReference type="EMBL" id="MDN5213766.1"/>
    </source>
</evidence>
<evidence type="ECO:0000313" key="6">
    <source>
        <dbReference type="Proteomes" id="UP001172083"/>
    </source>
</evidence>
<dbReference type="InterPro" id="IPR013519">
    <property type="entry name" value="Int_alpha_beta-p"/>
</dbReference>
<accession>A0ABT8L951</accession>
<name>A0ABT8L951_9BACT</name>
<dbReference type="EMBL" id="JAUJEB010000003">
    <property type="protein sequence ID" value="MDN5213766.1"/>
    <property type="molecule type" value="Genomic_DNA"/>
</dbReference>
<organism evidence="5 6">
    <name type="scientific">Agaribacillus aureus</name>
    <dbReference type="NCBI Taxonomy" id="3051825"/>
    <lineage>
        <taxon>Bacteria</taxon>
        <taxon>Pseudomonadati</taxon>
        <taxon>Bacteroidota</taxon>
        <taxon>Cytophagia</taxon>
        <taxon>Cytophagales</taxon>
        <taxon>Splendidivirgaceae</taxon>
        <taxon>Agaribacillus</taxon>
    </lineage>
</organism>
<dbReference type="Pfam" id="PF13517">
    <property type="entry name" value="FG-GAP_3"/>
    <property type="match status" value="4"/>
</dbReference>
<comment type="caution">
    <text evidence="5">The sequence shown here is derived from an EMBL/GenBank/DDBJ whole genome shotgun (WGS) entry which is preliminary data.</text>
</comment>
<dbReference type="PANTHER" id="PTHR16026:SF0">
    <property type="entry name" value="CARTILAGE ACIDIC PROTEIN 1"/>
    <property type="match status" value="1"/>
</dbReference>
<proteinExistence type="predicted"/>
<keyword evidence="1" id="KW-0732">Signal</keyword>
<evidence type="ECO:0000256" key="3">
    <source>
        <dbReference type="ARBA" id="ARBA00023180"/>
    </source>
</evidence>
<keyword evidence="3" id="KW-0325">Glycoprotein</keyword>
<dbReference type="InterPro" id="IPR027039">
    <property type="entry name" value="Crtac1"/>
</dbReference>